<dbReference type="GO" id="GO:0005576">
    <property type="term" value="C:extracellular region"/>
    <property type="evidence" value="ECO:0007669"/>
    <property type="project" value="InterPro"/>
</dbReference>
<feature type="active site" evidence="5">
    <location>
        <position position="284"/>
    </location>
</feature>
<dbReference type="GO" id="GO:0005975">
    <property type="term" value="P:carbohydrate metabolic process"/>
    <property type="evidence" value="ECO:0007669"/>
    <property type="project" value="InterPro"/>
</dbReference>
<dbReference type="InterPro" id="IPR036116">
    <property type="entry name" value="FN3_sf"/>
</dbReference>
<dbReference type="SUPFAM" id="SSF49785">
    <property type="entry name" value="Galactose-binding domain-like"/>
    <property type="match status" value="2"/>
</dbReference>
<comment type="similarity">
    <text evidence="1">Belongs to the polysaccharide lyase 8 family.</text>
</comment>
<dbReference type="Gene3D" id="1.50.10.100">
    <property type="entry name" value="Chondroitin AC/alginate lyase"/>
    <property type="match status" value="1"/>
</dbReference>
<dbReference type="SUPFAM" id="SSF49373">
    <property type="entry name" value="Invasin/intimin cell-adhesion fragments"/>
    <property type="match status" value="2"/>
</dbReference>
<evidence type="ECO:0000256" key="3">
    <source>
        <dbReference type="ARBA" id="ARBA00023239"/>
    </source>
</evidence>
<dbReference type="Gene3D" id="2.60.40.1080">
    <property type="match status" value="2"/>
</dbReference>
<dbReference type="Gene3D" id="2.60.40.10">
    <property type="entry name" value="Immunoglobulins"/>
    <property type="match status" value="1"/>
</dbReference>
<dbReference type="Gene3D" id="1.20.1270.90">
    <property type="entry name" value="AF1782-like"/>
    <property type="match status" value="1"/>
</dbReference>
<evidence type="ECO:0000256" key="5">
    <source>
        <dbReference type="PIRSR" id="PIRSR638970-1"/>
    </source>
</evidence>
<dbReference type="PANTHER" id="PTHR38481:SF1">
    <property type="entry name" value="HYALURONATE LYASE"/>
    <property type="match status" value="1"/>
</dbReference>
<dbReference type="InterPro" id="IPR013783">
    <property type="entry name" value="Ig-like_fold"/>
</dbReference>
<dbReference type="Gene3D" id="2.60.120.260">
    <property type="entry name" value="Galactose-binding domain-like"/>
    <property type="match status" value="2"/>
</dbReference>
<dbReference type="InterPro" id="IPR008979">
    <property type="entry name" value="Galactose-bd-like_sf"/>
</dbReference>
<dbReference type="Pfam" id="PF02368">
    <property type="entry name" value="Big_2"/>
    <property type="match status" value="2"/>
</dbReference>
<feature type="domain" description="Fibronectin type-III" evidence="9">
    <location>
        <begin position="828"/>
        <end position="914"/>
    </location>
</feature>
<dbReference type="Pfam" id="PF02884">
    <property type="entry name" value="Lyase_8_C"/>
    <property type="match status" value="1"/>
</dbReference>
<keyword evidence="2 7" id="KW-0732">Signal</keyword>
<feature type="signal peptide" evidence="7">
    <location>
        <begin position="1"/>
        <end position="32"/>
    </location>
</feature>
<dbReference type="SUPFAM" id="SSF49863">
    <property type="entry name" value="Hyaluronate lyase-like, C-terminal domain"/>
    <property type="match status" value="1"/>
</dbReference>
<dbReference type="CDD" id="cd00063">
    <property type="entry name" value="FN3"/>
    <property type="match status" value="1"/>
</dbReference>
<keyword evidence="4" id="KW-0378">Hydrolase</keyword>
<feature type="domain" description="F5/8 type C" evidence="8">
    <location>
        <begin position="1265"/>
        <end position="1399"/>
    </location>
</feature>
<feature type="active site" evidence="5">
    <location>
        <position position="293"/>
    </location>
</feature>
<dbReference type="SUPFAM" id="SSF48230">
    <property type="entry name" value="Chondroitin AC/alginate lyase"/>
    <property type="match status" value="1"/>
</dbReference>
<dbReference type="InterPro" id="IPR003961">
    <property type="entry name" value="FN3_dom"/>
</dbReference>
<dbReference type="InterPro" id="IPR011071">
    <property type="entry name" value="Lyase_8-like_C"/>
</dbReference>
<dbReference type="Gene3D" id="1.20.1270.70">
    <property type="entry name" value="Designed single chain three-helix bundle"/>
    <property type="match status" value="1"/>
</dbReference>
<comment type="caution">
    <text evidence="10">The sequence shown here is derived from an EMBL/GenBank/DDBJ whole genome shotgun (WGS) entry which is preliminary data.</text>
</comment>
<dbReference type="Gene3D" id="2.60.220.10">
    <property type="entry name" value="Polysaccharide lyase family 8-like, C-terminal"/>
    <property type="match status" value="1"/>
</dbReference>
<dbReference type="Proteomes" id="UP000660861">
    <property type="component" value="Unassembled WGS sequence"/>
</dbReference>
<evidence type="ECO:0000259" key="9">
    <source>
        <dbReference type="PROSITE" id="PS50853"/>
    </source>
</evidence>
<dbReference type="GO" id="GO:0016837">
    <property type="term" value="F:carbon-oxygen lyase activity, acting on polysaccharides"/>
    <property type="evidence" value="ECO:0007669"/>
    <property type="project" value="UniProtKB-ARBA"/>
</dbReference>
<feature type="region of interest" description="Disordered" evidence="6">
    <location>
        <begin position="2234"/>
        <end position="2279"/>
    </location>
</feature>
<dbReference type="SUPFAM" id="SSF49265">
    <property type="entry name" value="Fibronectin type III"/>
    <property type="match status" value="1"/>
</dbReference>
<evidence type="ECO:0000256" key="6">
    <source>
        <dbReference type="SAM" id="MobiDB-lite"/>
    </source>
</evidence>
<evidence type="ECO:0000313" key="10">
    <source>
        <dbReference type="EMBL" id="MBC8570614.1"/>
    </source>
</evidence>
<dbReference type="InterPro" id="IPR004103">
    <property type="entry name" value="Lyase_8_C"/>
</dbReference>
<dbReference type="Pfam" id="PF07554">
    <property type="entry name" value="FIVAR"/>
    <property type="match status" value="2"/>
</dbReference>
<dbReference type="InterPro" id="IPR003159">
    <property type="entry name" value="Lyase_8_central_dom"/>
</dbReference>
<feature type="active site" evidence="5">
    <location>
        <position position="347"/>
    </location>
</feature>
<dbReference type="PANTHER" id="PTHR38481">
    <property type="entry name" value="HYALURONATE LYASE"/>
    <property type="match status" value="1"/>
</dbReference>
<dbReference type="Pfam" id="PF00754">
    <property type="entry name" value="F5_F8_type_C"/>
    <property type="match status" value="2"/>
</dbReference>
<organism evidence="10 11">
    <name type="scientific">Zongyangia hominis</name>
    <dbReference type="NCBI Taxonomy" id="2763677"/>
    <lineage>
        <taxon>Bacteria</taxon>
        <taxon>Bacillati</taxon>
        <taxon>Bacillota</taxon>
        <taxon>Clostridia</taxon>
        <taxon>Eubacteriales</taxon>
        <taxon>Oscillospiraceae</taxon>
        <taxon>Zongyangia</taxon>
    </lineage>
</organism>
<evidence type="ECO:0000256" key="1">
    <source>
        <dbReference type="ARBA" id="ARBA00006699"/>
    </source>
</evidence>
<gene>
    <name evidence="10" type="ORF">H8709_07180</name>
</gene>
<feature type="region of interest" description="Disordered" evidence="6">
    <location>
        <begin position="1419"/>
        <end position="1441"/>
    </location>
</feature>
<evidence type="ECO:0000256" key="2">
    <source>
        <dbReference type="ARBA" id="ARBA00022729"/>
    </source>
</evidence>
<dbReference type="PROSITE" id="PS50890">
    <property type="entry name" value="PUA"/>
    <property type="match status" value="1"/>
</dbReference>
<dbReference type="PROSITE" id="PS50022">
    <property type="entry name" value="FA58C_3"/>
    <property type="match status" value="2"/>
</dbReference>
<dbReference type="Gene3D" id="2.70.98.10">
    <property type="match status" value="1"/>
</dbReference>
<feature type="domain" description="F5/8 type C" evidence="8">
    <location>
        <begin position="1401"/>
        <end position="1541"/>
    </location>
</feature>
<dbReference type="InterPro" id="IPR038970">
    <property type="entry name" value="Lyase_8"/>
</dbReference>
<dbReference type="EMBL" id="JACRTC010000004">
    <property type="protein sequence ID" value="MBC8570614.1"/>
    <property type="molecule type" value="Genomic_DNA"/>
</dbReference>
<keyword evidence="4" id="KW-0326">Glycosidase</keyword>
<keyword evidence="3" id="KW-0456">Lyase</keyword>
<dbReference type="InterPro" id="IPR011013">
    <property type="entry name" value="Gal_mutarotase_sf_dom"/>
</dbReference>
<dbReference type="InterPro" id="IPR000421">
    <property type="entry name" value="FA58C"/>
</dbReference>
<dbReference type="RefSeq" id="WP_262397711.1">
    <property type="nucleotide sequence ID" value="NZ_JACRTC010000004.1"/>
</dbReference>
<proteinExistence type="inferred from homology"/>
<keyword evidence="11" id="KW-1185">Reference proteome</keyword>
<dbReference type="InterPro" id="IPR008929">
    <property type="entry name" value="Chondroitin_lyas"/>
</dbReference>
<dbReference type="GO" id="GO:0030246">
    <property type="term" value="F:carbohydrate binding"/>
    <property type="evidence" value="ECO:0007669"/>
    <property type="project" value="InterPro"/>
</dbReference>
<dbReference type="InterPro" id="IPR014718">
    <property type="entry name" value="GH-type_carb-bd"/>
</dbReference>
<dbReference type="CDD" id="cd01083">
    <property type="entry name" value="GAG_Lyase"/>
    <property type="match status" value="1"/>
</dbReference>
<accession>A0A926I712</accession>
<dbReference type="InterPro" id="IPR008964">
    <property type="entry name" value="Invasin/intimin_cell_adhesion"/>
</dbReference>
<dbReference type="SMART" id="SM00635">
    <property type="entry name" value="BID_2"/>
    <property type="match status" value="2"/>
</dbReference>
<feature type="compositionally biased region" description="Low complexity" evidence="6">
    <location>
        <begin position="2253"/>
        <end position="2268"/>
    </location>
</feature>
<dbReference type="Pfam" id="PF02278">
    <property type="entry name" value="Lyase_8"/>
    <property type="match status" value="1"/>
</dbReference>
<evidence type="ECO:0000313" key="11">
    <source>
        <dbReference type="Proteomes" id="UP000660861"/>
    </source>
</evidence>
<dbReference type="InterPro" id="IPR003343">
    <property type="entry name" value="Big_2"/>
</dbReference>
<evidence type="ECO:0000259" key="8">
    <source>
        <dbReference type="PROSITE" id="PS50022"/>
    </source>
</evidence>
<feature type="chain" id="PRO_5037931636" evidence="7">
    <location>
        <begin position="33"/>
        <end position="2303"/>
    </location>
</feature>
<name>A0A926I712_9FIRM</name>
<evidence type="ECO:0000256" key="4">
    <source>
        <dbReference type="ARBA" id="ARBA00023295"/>
    </source>
</evidence>
<dbReference type="SUPFAM" id="SSF74650">
    <property type="entry name" value="Galactose mutarotase-like"/>
    <property type="match status" value="1"/>
</dbReference>
<sequence length="2303" mass="249665">MKTTGRMKRSLAFLLCLAMLVTTLLSGLTVYAAEGTPDDFAAMRQKFYDMAVGGSYDPDDARVQPMLHSINSTAQHYWDKMNKNPVSNAVNGSYRDANDQLMENLDSSQDYIFEEYPLGRRRPSSTVYMNANSIHFTFQYIRAMALAYETKGCDLYHNQEMLSDIKNAVKFVYDNHFHPGMDRYGNWFSWQIGAPIYLGETLLLLYDEFTAQEIQDYANAMISFLGTTTMTGANATWTERVRMYTGILLEDSKWLDFVQSKMPGMLTYTTKGDGYYTDGTFVQHDKITYNGGYGLMCLTDSAYILYMLSDSPWALSDDSANIIYQWVYDTYEPFVYNGLAMDVFRGREITRYDTTQPRGGLVITNAMLMLAQSAPADVAGQFKGVIKQWYSNDFMIDELNNSADTPWFKFPLDTVVKVNEILDDASIAPISLAGNNYQMSAGARTIHWADDWTYAISMTSRRIANCEIGDSNAKGWYTGFGMTYLYNNDLERYEGVQKATIDWLRLPGTTSYRKAINSGQLNEKSFVGGATDGTYGVTGMDLAMGKYKIAMKKSWFMFDDEVVALGSGISGNDVMETTFENYMLEEGNRTYAVDGQQKTMAMDGQTLTYPGATTFHMQGNVPNSDIGFYFPEGTDLNITSEHRSGKWTDLGEYNTDPTVVSADYFTAWQSHGANPTDAGYSYVMLPGKSDAETASYASSSDIEILQRDEKAHAVYEKTLGTLGVNFWQNDGGILDVNGVKNYVSSDSAASIMVSENDNVMDVSISDATQENKGAITVEINRAAKGVLEMDEGVELVQSSPSIKLKVNVKNSAGKSFHVKLSYDEVALQPTEILSTEMVDDALVVTLKAVPNAESYDVKFGTESGVYTSTLGTKDTTLSIYGLTPGETYYLAALAKNADGESALSEEVSITLPATTAFFDEFENYDKMLSYTSGWLFDAGDPGKYAGDATRLKRAAQTKESFSYLLPGLQGFQLEVYGYRKSIGVIKLYTSADGETWTEQAYKTLGIVPSDGEWYREVLSPDGAVNAGANYFKVELQSHPEKVWAPQFTKFNATMKNSSDQKTVKDPLLNDSKIYETSGVTFETNDDPSLYGGDTDVVKATAGGSMLYSYTNLQGGKIVTYESGTPALRIQRGESKDMLEAVAPQVTEEDVGGGVKKVTYDFSGLPGGTDYLCFLFDENMVVSDVSFTYKPDNSPISHIRFADSALDGVISYDATPLIKKAPANGISEILYSTSDPNVAKYMDGTLQFVGTGTAVAKAQIADTGSTAELPLEVYKNLCLKKPVDVSSVNTVYAKEKAVDGDMIVSRWQSNTDGQEWIQVDMGPGATFDAVDIQWYSNGADYNIQTSDDGSNWTTIKEVTGQKSGGYVRFDFDTPQTARYLKVQGVTENQYSLFELRALSKTSNGSSQEVTNLAIGKKATVSASDPNDSSLTPAKAIDGDEGTRWASGRDNNQWFTVDLGGVCQVEAINILWEGAAGKEYKVQISDDNQNWTDMVHETANKGAGWKRYSLSEIYTGRYVRMLGISRVNTKYGYSMYEFEIMGVALSESEPMPITEISLNYAELGLLKGQSAQLNASTKPLSNAASVAWKTSDVSVATVSDKGEVTALGDSGTATITAYSVLDESVKAECVVTITPYAGLPTKVQSVKIDNAPAGVLYLGETYDLTATVLPENATNKNVNWESDDPSVAVVNAAGRVTILGVGKANITAKSVSSGLSDTIEIRTEERTYGMTVNQTRPDAMAEASIVTDPAGPVKAGTAVTVKVSGIEEGYVLQSLTASYGENQTVVVAEITENVSEGERHFLFSSPKGDVKISALFTADKSGLTALMDEAGAKVESAYTADSWKTLADAMAAARDVISDDAASKDDVTTAETDLQTALDGLILKEDQEAYDALMEDAQKALTDNAGNLYEEETPADERPDGSFGKTEYEALAAAKDAAAAEAPSKDVIAALKDALEAFNATKVTVDAAKLTAILESAAQLSEYDYTPDTWSALATAVTAAEKLLEDGGYTEKAVEAAWTAINGAKAALHRQFAITVDESMAHGSIEADAYIPQGENAVLTVKADEGYRLKTLTVDGVDVTGAVVDGKFTVQNVQSEVKVEAVFEKYLSAVVDGRLLEMIGDNLPDGATLKGENLPVSDVKLKGYAIQLLTDIALSDADGAALQPTGLVTLRMVLPEALYEAAMNGDLEAILIDGDNQAKLENVQYLLEGETWVIQAETDKVGKLALALKAADKPDDKPFIPGGNGSGSDWHWPDGDASGDTTTNGSGNSGKENPGSGDGSQMPIALALLAASAGVAVLLSRKKKF</sequence>
<protein>
    <submittedName>
        <fullName evidence="10">Discoidin domain-containing protein</fullName>
    </submittedName>
</protein>
<feature type="compositionally biased region" description="Polar residues" evidence="6">
    <location>
        <begin position="1419"/>
        <end position="1430"/>
    </location>
</feature>
<evidence type="ECO:0000256" key="7">
    <source>
        <dbReference type="SAM" id="SignalP"/>
    </source>
</evidence>
<reference evidence="10" key="1">
    <citation type="submission" date="2020-08" db="EMBL/GenBank/DDBJ databases">
        <title>Genome public.</title>
        <authorList>
            <person name="Liu C."/>
            <person name="Sun Q."/>
        </authorList>
    </citation>
    <scope>NUCLEOTIDE SEQUENCE</scope>
    <source>
        <strain evidence="10">NSJ-54</strain>
    </source>
</reference>
<dbReference type="Pfam" id="PF08124">
    <property type="entry name" value="Lyase_8_N"/>
    <property type="match status" value="1"/>
</dbReference>
<dbReference type="PROSITE" id="PS50853">
    <property type="entry name" value="FN3"/>
    <property type="match status" value="1"/>
</dbReference>
<dbReference type="GO" id="GO:0016798">
    <property type="term" value="F:hydrolase activity, acting on glycosyl bonds"/>
    <property type="evidence" value="ECO:0007669"/>
    <property type="project" value="UniProtKB-KW"/>
</dbReference>
<dbReference type="InterPro" id="IPR012970">
    <property type="entry name" value="Lyase_8_alpha_N"/>
</dbReference>